<dbReference type="Pfam" id="PF00850">
    <property type="entry name" value="Hist_deacetyl"/>
    <property type="match status" value="1"/>
</dbReference>
<evidence type="ECO:0000313" key="7">
    <source>
        <dbReference type="EMBL" id="MBD5770502.1"/>
    </source>
</evidence>
<evidence type="ECO:0000256" key="4">
    <source>
        <dbReference type="ARBA" id="ARBA00022801"/>
    </source>
</evidence>
<dbReference type="Proteomes" id="UP000604161">
    <property type="component" value="Unassembled WGS sequence"/>
</dbReference>
<feature type="domain" description="Histone deacetylase" evidence="6">
    <location>
        <begin position="28"/>
        <end position="338"/>
    </location>
</feature>
<dbReference type="InterPro" id="IPR023696">
    <property type="entry name" value="Ureohydrolase_dom_sf"/>
</dbReference>
<dbReference type="SUPFAM" id="SSF52768">
    <property type="entry name" value="Arginase/deacetylase"/>
    <property type="match status" value="1"/>
</dbReference>
<keyword evidence="8" id="KW-1185">Reference proteome</keyword>
<dbReference type="CDD" id="cd10001">
    <property type="entry name" value="HDAC_classII_APAH"/>
    <property type="match status" value="1"/>
</dbReference>
<keyword evidence="3" id="KW-0479">Metal-binding</keyword>
<dbReference type="InterPro" id="IPR037138">
    <property type="entry name" value="His_deacetylse_dom_sf"/>
</dbReference>
<gene>
    <name evidence="7" type="ORF">IF202_05530</name>
</gene>
<comment type="cofactor">
    <cofactor evidence="1">
        <name>Zn(2+)</name>
        <dbReference type="ChEBI" id="CHEBI:29105"/>
    </cofactor>
</comment>
<dbReference type="Gene3D" id="3.40.800.20">
    <property type="entry name" value="Histone deacetylase domain"/>
    <property type="match status" value="1"/>
</dbReference>
<name>A0ABR8NWS5_9GAMM</name>
<keyword evidence="5" id="KW-0862">Zinc</keyword>
<evidence type="ECO:0000256" key="5">
    <source>
        <dbReference type="ARBA" id="ARBA00022833"/>
    </source>
</evidence>
<reference evidence="7 8" key="1">
    <citation type="submission" date="2020-09" db="EMBL/GenBank/DDBJ databases">
        <title>Marinomonas sp. nov., isolated from the cysticercosis algae of Qingdao, China.</title>
        <authorList>
            <person name="Sun X."/>
        </authorList>
    </citation>
    <scope>NUCLEOTIDE SEQUENCE [LARGE SCALE GENOMIC DNA]</scope>
    <source>
        <strain evidence="7 8">SM2066</strain>
    </source>
</reference>
<sequence>MKIIYSPEHSQHNTKTELSGGELVSPFECADRMEYICKALKEYDLGPLIEPRQYPRSHVEKIHSKNYLEFLDSCWEEWQAAGMKGEAIPTAWPSRSMTSPRIPEFIDGKLGYYALAGETSIAANTARSAWLSSNIALTAADTIVQGETSCFALARPPGHHASKDQYGGYCFINNAAVATQYLLDNGFAKVALMDVDFHHGNGTQAIFYDRKDVFFSSIHGDPTHEFPYYLGYAEEKGAGEGLGYNLNHPLPAGTSYSEWEAKLEESLIAFKAYGADVMVVSLGLDTFENDPISSFKIKTDEYLKMGQKLASLELPTLFIMEGGYAVEDIGYNTANVLKGFLQAT</sequence>
<accession>A0ABR8NWS5</accession>
<proteinExistence type="inferred from homology"/>
<evidence type="ECO:0000256" key="2">
    <source>
        <dbReference type="ARBA" id="ARBA00005947"/>
    </source>
</evidence>
<dbReference type="InterPro" id="IPR023801">
    <property type="entry name" value="His_deacetylse_dom"/>
</dbReference>
<evidence type="ECO:0000256" key="3">
    <source>
        <dbReference type="ARBA" id="ARBA00022723"/>
    </source>
</evidence>
<evidence type="ECO:0000256" key="1">
    <source>
        <dbReference type="ARBA" id="ARBA00001947"/>
    </source>
</evidence>
<dbReference type="PANTHER" id="PTHR10625">
    <property type="entry name" value="HISTONE DEACETYLASE HDAC1-RELATED"/>
    <property type="match status" value="1"/>
</dbReference>
<keyword evidence="4" id="KW-0378">Hydrolase</keyword>
<comment type="similarity">
    <text evidence="2">Belongs to the histone deacetylase family.</text>
</comment>
<dbReference type="PANTHER" id="PTHR10625:SF17">
    <property type="entry name" value="HISTONE DEACETYLASE 8"/>
    <property type="match status" value="1"/>
</dbReference>
<evidence type="ECO:0000313" key="8">
    <source>
        <dbReference type="Proteomes" id="UP000604161"/>
    </source>
</evidence>
<comment type="caution">
    <text evidence="7">The sequence shown here is derived from an EMBL/GenBank/DDBJ whole genome shotgun (WGS) entry which is preliminary data.</text>
</comment>
<dbReference type="RefSeq" id="WP_191593899.1">
    <property type="nucleotide sequence ID" value="NZ_JACYFC010000002.1"/>
</dbReference>
<organism evidence="7 8">
    <name type="scientific">Marinomonas colpomeniae</name>
    <dbReference type="NCBI Taxonomy" id="2774408"/>
    <lineage>
        <taxon>Bacteria</taxon>
        <taxon>Pseudomonadati</taxon>
        <taxon>Pseudomonadota</taxon>
        <taxon>Gammaproteobacteria</taxon>
        <taxon>Oceanospirillales</taxon>
        <taxon>Oceanospirillaceae</taxon>
        <taxon>Marinomonas</taxon>
    </lineage>
</organism>
<dbReference type="EMBL" id="JACYFC010000002">
    <property type="protein sequence ID" value="MBD5770502.1"/>
    <property type="molecule type" value="Genomic_DNA"/>
</dbReference>
<dbReference type="PRINTS" id="PR01270">
    <property type="entry name" value="HDASUPER"/>
</dbReference>
<dbReference type="InterPro" id="IPR000286">
    <property type="entry name" value="HDACs"/>
</dbReference>
<protein>
    <submittedName>
        <fullName evidence="7">Histone deacetylase family protein</fullName>
    </submittedName>
</protein>
<evidence type="ECO:0000259" key="6">
    <source>
        <dbReference type="Pfam" id="PF00850"/>
    </source>
</evidence>